<sequence length="921" mass="100684">MPVRPPVTSTPRPDGSTTGTRPVDGPDIRPGDGATPRPDVDPPRIDVDPPSGTGRPLTPEIDAGAPVIEPGAIVPGSQVTITDTQPRPTAGQGTVTPAPSSAAGHSLHDYLIKVPRLPAADANGLRTLGARHYVDVVGGVVAVSRNPDTGLYYARRLREASATGPLMMRDAQHKRWVEQQPYDWDEPTLIRHLGEQAQGLESFARTILAVSGVDANAVRRMYANNERIIPLLQDTVARWRLDREIADLSDRPDAHSKEPADPLALFAERYRIATQARSAQAQVIQTRLAGLPDIVAQELAAIATPAELQQIQSGTVPARLETLGQWALQDIRLSRAYEGLYLNSVSSADTARLMLHTLDSHYVLDFAAWIDIHDGRYGGKVLISLGSPDAMIRHTLVKTAAGTYQAFDGEGKPLNHAEDFYNAIMYTLGDDVRHELSIPDDAGDVGADKLSKWVRERPIPRYRLLDVLPELPAIDLATFDPTVMRLRAAAPDVDGELVRLRAIADQYSELMAVAFHPDVPESQTYHFLRGVKLLHEHFADQCVLSVYKALIDANVKSYDDNQLVVNSIEALPELQQLLPERFRQLSAELFSTEDMVSLPEHERLLAANARNLRETGRHEDYAALQLAAREGRAAPDKLSELYDEFTDNRVKVRKPTLVSAQVMDNLRMAQRAVHRAKELIPLSGNQLASIMDKGGAGIAKIKGLRGFSLLDSAAAAPLSIAEAAKGAIAIKAGNCSENSKVVFSILASEPRVSAIHIVQATRLGSQSATQDHQFVLIGDLNGKRSELVVADSWPEFPVAHLADNGIFDFKLPPIISLKPDEIDADYAFIRNVPPGPAQLPEVDEAATVQQIKRNHLDRTGYAVFVSVLEVGSTYMTHEEVPVSFEKYADPVTERRLSALERLRSALGPNYQARRVVISLAG</sequence>
<name>A0A3S4R185_PSEFL</name>
<dbReference type="OrthoDB" id="6517297at2"/>
<dbReference type="RefSeq" id="WP_126359634.1">
    <property type="nucleotide sequence ID" value="NZ_LR134318.1"/>
</dbReference>
<accession>A0A3S4R185</accession>
<dbReference type="AlphaFoldDB" id="A0A3S4R185"/>
<dbReference type="Proteomes" id="UP000281909">
    <property type="component" value="Chromosome"/>
</dbReference>
<reference evidence="2 3" key="1">
    <citation type="submission" date="2018-12" db="EMBL/GenBank/DDBJ databases">
        <authorList>
            <consortium name="Pathogen Informatics"/>
        </authorList>
    </citation>
    <scope>NUCLEOTIDE SEQUENCE [LARGE SCALE GENOMIC DNA]</scope>
    <source>
        <strain evidence="2 3">NCTC9428</strain>
    </source>
</reference>
<feature type="compositionally biased region" description="Basic and acidic residues" evidence="1">
    <location>
        <begin position="38"/>
        <end position="47"/>
    </location>
</feature>
<protein>
    <submittedName>
        <fullName evidence="2">Leucine-rich repeat-containing protein</fullName>
    </submittedName>
</protein>
<feature type="region of interest" description="Disordered" evidence="1">
    <location>
        <begin position="1"/>
        <end position="103"/>
    </location>
</feature>
<feature type="compositionally biased region" description="Polar residues" evidence="1">
    <location>
        <begin position="77"/>
        <end position="99"/>
    </location>
</feature>
<dbReference type="EMBL" id="LR134318">
    <property type="protein sequence ID" value="VEF07804.1"/>
    <property type="molecule type" value="Genomic_DNA"/>
</dbReference>
<feature type="compositionally biased region" description="Low complexity" evidence="1">
    <location>
        <begin position="1"/>
        <end position="13"/>
    </location>
</feature>
<proteinExistence type="predicted"/>
<organism evidence="2 3">
    <name type="scientific">Pseudomonas fluorescens</name>
    <dbReference type="NCBI Taxonomy" id="294"/>
    <lineage>
        <taxon>Bacteria</taxon>
        <taxon>Pseudomonadati</taxon>
        <taxon>Pseudomonadota</taxon>
        <taxon>Gammaproteobacteria</taxon>
        <taxon>Pseudomonadales</taxon>
        <taxon>Pseudomonadaceae</taxon>
        <taxon>Pseudomonas</taxon>
    </lineage>
</organism>
<evidence type="ECO:0000313" key="2">
    <source>
        <dbReference type="EMBL" id="VEF07804.1"/>
    </source>
</evidence>
<evidence type="ECO:0000313" key="3">
    <source>
        <dbReference type="Proteomes" id="UP000281909"/>
    </source>
</evidence>
<evidence type="ECO:0000256" key="1">
    <source>
        <dbReference type="SAM" id="MobiDB-lite"/>
    </source>
</evidence>
<gene>
    <name evidence="2" type="ORF">NCTC9428_00566</name>
</gene>